<evidence type="ECO:0000256" key="2">
    <source>
        <dbReference type="SAM" id="Phobius"/>
    </source>
</evidence>
<proteinExistence type="predicted"/>
<evidence type="ECO:0000313" key="3">
    <source>
        <dbReference type="EMBL" id="MFF3224106.1"/>
    </source>
</evidence>
<accession>A0ABW6QSA9</accession>
<organism evidence="3 4">
    <name type="scientific">Nocardia suismassiliense</name>
    <dbReference type="NCBI Taxonomy" id="2077092"/>
    <lineage>
        <taxon>Bacteria</taxon>
        <taxon>Bacillati</taxon>
        <taxon>Actinomycetota</taxon>
        <taxon>Actinomycetes</taxon>
        <taxon>Mycobacteriales</taxon>
        <taxon>Nocardiaceae</taxon>
        <taxon>Nocardia</taxon>
    </lineage>
</organism>
<keyword evidence="2" id="KW-1133">Transmembrane helix</keyword>
<feature type="transmembrane region" description="Helical" evidence="2">
    <location>
        <begin position="12"/>
        <end position="31"/>
    </location>
</feature>
<keyword evidence="4" id="KW-1185">Reference proteome</keyword>
<dbReference type="Proteomes" id="UP001601948">
    <property type="component" value="Unassembled WGS sequence"/>
</dbReference>
<name>A0ABW6QSA9_9NOCA</name>
<sequence length="72" mass="8378">MNCLRRIWQLENVFLTRIGFALVCVAVVWLIEQVHQLRAQQAPSHYPSNGVLYSPNVDQESQTRSAREDHEK</sequence>
<feature type="region of interest" description="Disordered" evidence="1">
    <location>
        <begin position="42"/>
        <end position="72"/>
    </location>
</feature>
<gene>
    <name evidence="3" type="ORF">ACFYV7_15040</name>
</gene>
<keyword evidence="2" id="KW-0472">Membrane</keyword>
<evidence type="ECO:0000256" key="1">
    <source>
        <dbReference type="SAM" id="MobiDB-lite"/>
    </source>
</evidence>
<protein>
    <submittedName>
        <fullName evidence="3">Uncharacterized protein</fullName>
    </submittedName>
</protein>
<evidence type="ECO:0000313" key="4">
    <source>
        <dbReference type="Proteomes" id="UP001601948"/>
    </source>
</evidence>
<comment type="caution">
    <text evidence="3">The sequence shown here is derived from an EMBL/GenBank/DDBJ whole genome shotgun (WGS) entry which is preliminary data.</text>
</comment>
<keyword evidence="2" id="KW-0812">Transmembrane</keyword>
<dbReference type="EMBL" id="JBIAPI010000002">
    <property type="protein sequence ID" value="MFF3224106.1"/>
    <property type="molecule type" value="Genomic_DNA"/>
</dbReference>
<dbReference type="RefSeq" id="WP_387717447.1">
    <property type="nucleotide sequence ID" value="NZ_JBIAPI010000002.1"/>
</dbReference>
<reference evidence="3 4" key="1">
    <citation type="submission" date="2024-10" db="EMBL/GenBank/DDBJ databases">
        <title>The Natural Products Discovery Center: Release of the First 8490 Sequenced Strains for Exploring Actinobacteria Biosynthetic Diversity.</title>
        <authorList>
            <person name="Kalkreuter E."/>
            <person name="Kautsar S.A."/>
            <person name="Yang D."/>
            <person name="Bader C.D."/>
            <person name="Teijaro C.N."/>
            <person name="Fluegel L."/>
            <person name="Davis C.M."/>
            <person name="Simpson J.R."/>
            <person name="Lauterbach L."/>
            <person name="Steele A.D."/>
            <person name="Gui C."/>
            <person name="Meng S."/>
            <person name="Li G."/>
            <person name="Viehrig K."/>
            <person name="Ye F."/>
            <person name="Su P."/>
            <person name="Kiefer A.F."/>
            <person name="Nichols A."/>
            <person name="Cepeda A.J."/>
            <person name="Yan W."/>
            <person name="Fan B."/>
            <person name="Jiang Y."/>
            <person name="Adhikari A."/>
            <person name="Zheng C.-J."/>
            <person name="Schuster L."/>
            <person name="Cowan T.M."/>
            <person name="Smanski M.J."/>
            <person name="Chevrette M.G."/>
            <person name="De Carvalho L.P.S."/>
            <person name="Shen B."/>
        </authorList>
    </citation>
    <scope>NUCLEOTIDE SEQUENCE [LARGE SCALE GENOMIC DNA]</scope>
    <source>
        <strain evidence="3 4">NPDC003040</strain>
    </source>
</reference>